<gene>
    <name evidence="1" type="ORF">FSZ31_10735</name>
</gene>
<name>A0A5C6U9F4_9SPHN</name>
<keyword evidence="2" id="KW-1185">Reference proteome</keyword>
<dbReference type="EMBL" id="VOPY01000003">
    <property type="protein sequence ID" value="TXC68168.1"/>
    <property type="molecule type" value="Genomic_DNA"/>
</dbReference>
<sequence>MEATLAFVGGNKIFKCDVVRHEGDLWLVPEWLDNTSEGWSKPARIIRLPHPRQESGKGRYTIQRPIPKWYLDGPWPEELADKLVVHDPPIRIVGGTA</sequence>
<evidence type="ECO:0000313" key="1">
    <source>
        <dbReference type="EMBL" id="TXC68168.1"/>
    </source>
</evidence>
<reference evidence="1 2" key="1">
    <citation type="submission" date="2019-08" db="EMBL/GenBank/DDBJ databases">
        <title>Sphingorhabdus soil sp. nov., isolated from arctic soil.</title>
        <authorList>
            <person name="Liu Y."/>
        </authorList>
    </citation>
    <scope>NUCLEOTIDE SEQUENCE [LARGE SCALE GENOMIC DNA]</scope>
    <source>
        <strain evidence="1 2">D-2Q-5-6</strain>
    </source>
</reference>
<dbReference type="Proteomes" id="UP000321129">
    <property type="component" value="Unassembled WGS sequence"/>
</dbReference>
<dbReference type="RefSeq" id="WP_147123388.1">
    <property type="nucleotide sequence ID" value="NZ_VOPY01000003.1"/>
</dbReference>
<dbReference type="AlphaFoldDB" id="A0A5C6U9F4"/>
<accession>A0A5C6U9F4</accession>
<evidence type="ECO:0000313" key="2">
    <source>
        <dbReference type="Proteomes" id="UP000321129"/>
    </source>
</evidence>
<proteinExistence type="predicted"/>
<comment type="caution">
    <text evidence="1">The sequence shown here is derived from an EMBL/GenBank/DDBJ whole genome shotgun (WGS) entry which is preliminary data.</text>
</comment>
<organism evidence="1 2">
    <name type="scientific">Flavisphingopyxis soli</name>
    <dbReference type="NCBI Taxonomy" id="2601267"/>
    <lineage>
        <taxon>Bacteria</taxon>
        <taxon>Pseudomonadati</taxon>
        <taxon>Pseudomonadota</taxon>
        <taxon>Alphaproteobacteria</taxon>
        <taxon>Sphingomonadales</taxon>
        <taxon>Sphingopyxidaceae</taxon>
        <taxon>Flavisphingopyxis</taxon>
    </lineage>
</organism>
<dbReference type="OrthoDB" id="7960060at2"/>
<protein>
    <submittedName>
        <fullName evidence="1">Uncharacterized protein</fullName>
    </submittedName>
</protein>